<dbReference type="Proteomes" id="UP000325286">
    <property type="component" value="Chromosome"/>
</dbReference>
<keyword evidence="1" id="KW-0472">Membrane</keyword>
<dbReference type="KEGG" id="rul:UC8_52120"/>
<organism evidence="2 3">
    <name type="scientific">Roseimaritima ulvae</name>
    <dbReference type="NCBI Taxonomy" id="980254"/>
    <lineage>
        <taxon>Bacteria</taxon>
        <taxon>Pseudomonadati</taxon>
        <taxon>Planctomycetota</taxon>
        <taxon>Planctomycetia</taxon>
        <taxon>Pirellulales</taxon>
        <taxon>Pirellulaceae</taxon>
        <taxon>Roseimaritima</taxon>
    </lineage>
</organism>
<evidence type="ECO:0000313" key="2">
    <source>
        <dbReference type="EMBL" id="QEG43167.1"/>
    </source>
</evidence>
<feature type="transmembrane region" description="Helical" evidence="1">
    <location>
        <begin position="102"/>
        <end position="130"/>
    </location>
</feature>
<dbReference type="EMBL" id="CP042914">
    <property type="protein sequence ID" value="QEG43167.1"/>
    <property type="molecule type" value="Genomic_DNA"/>
</dbReference>
<gene>
    <name evidence="2" type="ORF">UC8_52120</name>
</gene>
<protein>
    <submittedName>
        <fullName evidence="2">Uncharacterized protein</fullName>
    </submittedName>
</protein>
<evidence type="ECO:0000313" key="3">
    <source>
        <dbReference type="Proteomes" id="UP000325286"/>
    </source>
</evidence>
<proteinExistence type="predicted"/>
<evidence type="ECO:0000256" key="1">
    <source>
        <dbReference type="SAM" id="Phobius"/>
    </source>
</evidence>
<accession>A0A5B9QVU4</accession>
<keyword evidence="3" id="KW-1185">Reference proteome</keyword>
<name>A0A5B9QVU4_9BACT</name>
<feature type="transmembrane region" description="Helical" evidence="1">
    <location>
        <begin position="21"/>
        <end position="45"/>
    </location>
</feature>
<keyword evidence="1" id="KW-1133">Transmembrane helix</keyword>
<dbReference type="AlphaFoldDB" id="A0A5B9QVU4"/>
<reference evidence="2 3" key="1">
    <citation type="submission" date="2019-08" db="EMBL/GenBank/DDBJ databases">
        <title>Deep-cultivation of Planctomycetes and their phenomic and genomic characterization uncovers novel biology.</title>
        <authorList>
            <person name="Wiegand S."/>
            <person name="Jogler M."/>
            <person name="Boedeker C."/>
            <person name="Pinto D."/>
            <person name="Vollmers J."/>
            <person name="Rivas-Marin E."/>
            <person name="Kohn T."/>
            <person name="Peeters S.H."/>
            <person name="Heuer A."/>
            <person name="Rast P."/>
            <person name="Oberbeckmann S."/>
            <person name="Bunk B."/>
            <person name="Jeske O."/>
            <person name="Meyerdierks A."/>
            <person name="Storesund J.E."/>
            <person name="Kallscheuer N."/>
            <person name="Luecker S."/>
            <person name="Lage O.M."/>
            <person name="Pohl T."/>
            <person name="Merkel B.J."/>
            <person name="Hornburger P."/>
            <person name="Mueller R.-W."/>
            <person name="Bruemmer F."/>
            <person name="Labrenz M."/>
            <person name="Spormann A.M."/>
            <person name="Op den Camp H."/>
            <person name="Overmann J."/>
            <person name="Amann R."/>
            <person name="Jetten M.S.M."/>
            <person name="Mascher T."/>
            <person name="Medema M.H."/>
            <person name="Devos D.P."/>
            <person name="Kaster A.-K."/>
            <person name="Ovreas L."/>
            <person name="Rohde M."/>
            <person name="Galperin M.Y."/>
            <person name="Jogler C."/>
        </authorList>
    </citation>
    <scope>NUCLEOTIDE SEQUENCE [LARGE SCALE GENOMIC DNA]</scope>
    <source>
        <strain evidence="2 3">UC8</strain>
    </source>
</reference>
<sequence>MMTGSIRKHDESRPKPIRDRLWWVVSAPSLWALHFLACYITAAIWCEKASHPEQMSFLYALITGYSVVALVGIAAVGWLSYRNFRRGDPPLPYDFDDPQDRTHFIGFTTFLLAALSGIATLFTVLVFVLVGTCD</sequence>
<dbReference type="RefSeq" id="WP_390173892.1">
    <property type="nucleotide sequence ID" value="NZ_CP042914.1"/>
</dbReference>
<feature type="transmembrane region" description="Helical" evidence="1">
    <location>
        <begin position="57"/>
        <end position="81"/>
    </location>
</feature>
<keyword evidence="1" id="KW-0812">Transmembrane</keyword>